<keyword evidence="2" id="KW-0677">Repeat</keyword>
<sequence length="1005" mass="113924">MRLSSVRMGTILMLLVTLAATTVRAIIYQCDHFEREHYNVRYCALFNVTIAHFAADVDFLSEYPRPHRIEFFQSNLTEVPRSLFSTFPELLEVNFEESGVEHLPRYTFEHAKQLQRLALAGNELTSIGAFVFGGAERLQSLNVSRNRLKELKDQSLSDVPELSEIDLSYNQLESLPTDVFALLAKLKSLYLHHNRLTQLADGTLRNNLLTTLDLSYNRLREFETGRVMTAEPTEVLRLRANGLQTFTIPLTTHLIDLSANNVSVLLRLTQPEQPCSVQQLNVSLNRLTNLVNVTDLSHLTMLDVSFNPLGDLPLTTFLSLPNLIVLNLEATNQTHLEHGLFSQQQRLVWLDLSFNRLERFELSVLTAATGLRQLYLDGNALTTIDYGQLYELFPLLRHLGLFANHWNCSYLIQLMRYCKRHDISIEPSKPYATVLHLPNVRGIYCQSSPAARLPVFQPIGHTSLDENAVQDQQQQQQQQQQTQSSTVPSVGDASDSPLRLLELMQQLNRTTLERIERIDRRATVTVGDPSSLHAYSVHIFILLILSAILIINVGFLLWVQHNANVRQTVDRMIIFRRQQGRVVVLVAKMSKYRVFLVSLFLASQLYAGGAAPSAPVIKMCYYSKENAGHECVFTNVQIGESELVTVDFFAADVRSESITSVVFQNSTIFKLPKVLLSAFPNATVLKLENLQLRAIERGAFEQAQQVEQLYLSFNSIGQLEPGVFNGLHSLFLLDLDANGLSQFPTGLIPKESNLYSISIMNNRLTRIENNAFTNAPSLEYVYASSNNIEHFDLSKIPEAVMVNVSYNRLTEVKIPAKLKFLYASNNLLTRLVPNGENRKLKELYLSHNQLTDISWASQFPELKTLDLRQNELTHVTSEHFPAHMKLKTLLLKNNRLVSFDLSKASLGQLRLLDLSNNRLTSVEQNSPLFDKLQKLYLQNNSIRTLELSAKNSVKEIWLTNNNWDCANLRQQLQVIDSSATLGHDFSCKPGYKLLNELCCKEHAAG</sequence>
<dbReference type="VEuPathDB" id="VectorBase:AALB20_031694"/>
<dbReference type="SMART" id="SM00369">
    <property type="entry name" value="LRR_TYP"/>
    <property type="match status" value="16"/>
</dbReference>
<dbReference type="Gene3D" id="3.80.10.10">
    <property type="entry name" value="Ribonuclease Inhibitor"/>
    <property type="match status" value="2"/>
</dbReference>
<feature type="signal peptide" evidence="5">
    <location>
        <begin position="1"/>
        <end position="25"/>
    </location>
</feature>
<organism evidence="6 7">
    <name type="scientific">Anopheles albimanus</name>
    <name type="common">New world malaria mosquito</name>
    <dbReference type="NCBI Taxonomy" id="7167"/>
    <lineage>
        <taxon>Eukaryota</taxon>
        <taxon>Metazoa</taxon>
        <taxon>Ecdysozoa</taxon>
        <taxon>Arthropoda</taxon>
        <taxon>Hexapoda</taxon>
        <taxon>Insecta</taxon>
        <taxon>Pterygota</taxon>
        <taxon>Neoptera</taxon>
        <taxon>Endopterygota</taxon>
        <taxon>Diptera</taxon>
        <taxon>Nematocera</taxon>
        <taxon>Culicoidea</taxon>
        <taxon>Culicidae</taxon>
        <taxon>Anophelinae</taxon>
        <taxon>Anopheles</taxon>
    </lineage>
</organism>
<evidence type="ECO:0000256" key="4">
    <source>
        <dbReference type="SAM" id="Phobius"/>
    </source>
</evidence>
<keyword evidence="1" id="KW-0433">Leucine-rich repeat</keyword>
<dbReference type="AlphaFoldDB" id="A0A182FES3"/>
<evidence type="ECO:0000256" key="1">
    <source>
        <dbReference type="ARBA" id="ARBA00022614"/>
    </source>
</evidence>
<dbReference type="FunFam" id="3.80.10.10:FF:001164">
    <property type="entry name" value="GH01279p"/>
    <property type="match status" value="1"/>
</dbReference>
<protein>
    <submittedName>
        <fullName evidence="6">Uncharacterized protein</fullName>
    </submittedName>
</protein>
<feature type="region of interest" description="Disordered" evidence="3">
    <location>
        <begin position="467"/>
        <end position="493"/>
    </location>
</feature>
<dbReference type="InterPro" id="IPR003591">
    <property type="entry name" value="Leu-rich_rpt_typical-subtyp"/>
</dbReference>
<feature type="compositionally biased region" description="Low complexity" evidence="3">
    <location>
        <begin position="470"/>
        <end position="483"/>
    </location>
</feature>
<dbReference type="VEuPathDB" id="VectorBase:AALB005014"/>
<reference evidence="6 7" key="1">
    <citation type="journal article" date="2017" name="G3 (Bethesda)">
        <title>The Physical Genome Mapping of Anopheles albimanus Corrected Scaffold Misassemblies and Identified Interarm Rearrangements in Genus Anopheles.</title>
        <authorList>
            <person name="Artemov G.N."/>
            <person name="Peery A.N."/>
            <person name="Jiang X."/>
            <person name="Tu Z."/>
            <person name="Stegniy V.N."/>
            <person name="Sharakhova M.V."/>
            <person name="Sharakhov I.V."/>
        </authorList>
    </citation>
    <scope>NUCLEOTIDE SEQUENCE [LARGE SCALE GENOMIC DNA]</scope>
    <source>
        <strain evidence="6 7">ALBI9_A</strain>
    </source>
</reference>
<evidence type="ECO:0000313" key="6">
    <source>
        <dbReference type="EnsemblMetazoa" id="AALB005014-PA"/>
    </source>
</evidence>
<evidence type="ECO:0000256" key="5">
    <source>
        <dbReference type="SAM" id="SignalP"/>
    </source>
</evidence>
<proteinExistence type="predicted"/>
<dbReference type="PANTHER" id="PTHR24366">
    <property type="entry name" value="IG(IMMUNOGLOBULIN) AND LRR(LEUCINE RICH REPEAT) DOMAINS"/>
    <property type="match status" value="1"/>
</dbReference>
<feature type="transmembrane region" description="Helical" evidence="4">
    <location>
        <begin position="535"/>
        <end position="559"/>
    </location>
</feature>
<keyword evidence="4" id="KW-0472">Membrane</keyword>
<reference evidence="6" key="2">
    <citation type="submission" date="2022-08" db="UniProtKB">
        <authorList>
            <consortium name="EnsemblMetazoa"/>
        </authorList>
    </citation>
    <scope>IDENTIFICATION</scope>
    <source>
        <strain evidence="6">STECLA/ALBI9_A</strain>
    </source>
</reference>
<keyword evidence="7" id="KW-1185">Reference proteome</keyword>
<dbReference type="SMART" id="SM00365">
    <property type="entry name" value="LRR_SD22"/>
    <property type="match status" value="8"/>
</dbReference>
<dbReference type="VEuPathDB" id="VectorBase:AALB20_031937"/>
<keyword evidence="4" id="KW-0812">Transmembrane</keyword>
<dbReference type="SMART" id="SM00364">
    <property type="entry name" value="LRR_BAC"/>
    <property type="match status" value="10"/>
</dbReference>
<keyword evidence="4" id="KW-1133">Transmembrane helix</keyword>
<dbReference type="PROSITE" id="PS51450">
    <property type="entry name" value="LRR"/>
    <property type="match status" value="5"/>
</dbReference>
<dbReference type="Proteomes" id="UP000069272">
    <property type="component" value="Chromosome 3L"/>
</dbReference>
<accession>A0A182FES3</accession>
<dbReference type="InterPro" id="IPR001611">
    <property type="entry name" value="Leu-rich_rpt"/>
</dbReference>
<evidence type="ECO:0000256" key="3">
    <source>
        <dbReference type="SAM" id="MobiDB-lite"/>
    </source>
</evidence>
<dbReference type="PANTHER" id="PTHR24366:SF96">
    <property type="entry name" value="LEUCINE RICH REPEAT CONTAINING 53"/>
    <property type="match status" value="1"/>
</dbReference>
<dbReference type="STRING" id="7167.A0A182FES3"/>
<feature type="chain" id="PRO_5043825658" evidence="5">
    <location>
        <begin position="26"/>
        <end position="1005"/>
    </location>
</feature>
<evidence type="ECO:0000313" key="7">
    <source>
        <dbReference type="Proteomes" id="UP000069272"/>
    </source>
</evidence>
<evidence type="ECO:0000256" key="2">
    <source>
        <dbReference type="ARBA" id="ARBA00022737"/>
    </source>
</evidence>
<name>A0A182FES3_ANOAL</name>
<dbReference type="SUPFAM" id="SSF52058">
    <property type="entry name" value="L domain-like"/>
    <property type="match status" value="2"/>
</dbReference>
<dbReference type="EnsemblMetazoa" id="AALB005014-RA">
    <property type="protein sequence ID" value="AALB005014-PA"/>
    <property type="gene ID" value="AALB005014"/>
</dbReference>
<keyword evidence="5" id="KW-0732">Signal</keyword>
<dbReference type="Pfam" id="PF13855">
    <property type="entry name" value="LRR_8"/>
    <property type="match status" value="5"/>
</dbReference>
<dbReference type="InterPro" id="IPR032675">
    <property type="entry name" value="LRR_dom_sf"/>
</dbReference>